<dbReference type="STRING" id="991.IW20_11425"/>
<protein>
    <recommendedName>
        <fullName evidence="5">HTH araC/xylS-type domain-containing protein</fullName>
    </recommendedName>
</protein>
<organism evidence="6 8">
    <name type="scientific">Flavobacterium hydatis</name>
    <name type="common">Cytophaga aquatilis</name>
    <dbReference type="NCBI Taxonomy" id="991"/>
    <lineage>
        <taxon>Bacteria</taxon>
        <taxon>Pseudomonadati</taxon>
        <taxon>Bacteroidota</taxon>
        <taxon>Flavobacteriia</taxon>
        <taxon>Flavobacteriales</taxon>
        <taxon>Flavobacteriaceae</taxon>
        <taxon>Flavobacterium</taxon>
    </lineage>
</organism>
<evidence type="ECO:0000313" key="9">
    <source>
        <dbReference type="Proteomes" id="UP000198424"/>
    </source>
</evidence>
<gene>
    <name evidence="7" type="ORF">B0A62_05045</name>
    <name evidence="6" type="ORF">IW20_11425</name>
</gene>
<evidence type="ECO:0000256" key="2">
    <source>
        <dbReference type="ARBA" id="ARBA00023125"/>
    </source>
</evidence>
<dbReference type="Gene3D" id="1.10.10.60">
    <property type="entry name" value="Homeodomain-like"/>
    <property type="match status" value="1"/>
</dbReference>
<evidence type="ECO:0000313" key="8">
    <source>
        <dbReference type="Proteomes" id="UP000028712"/>
    </source>
</evidence>
<dbReference type="SUPFAM" id="SSF46689">
    <property type="entry name" value="Homeodomain-like"/>
    <property type="match status" value="1"/>
</dbReference>
<feature type="transmembrane region" description="Helical" evidence="4">
    <location>
        <begin position="392"/>
        <end position="412"/>
    </location>
</feature>
<dbReference type="eggNOG" id="COG0457">
    <property type="taxonomic scope" value="Bacteria"/>
</dbReference>
<dbReference type="InterPro" id="IPR011990">
    <property type="entry name" value="TPR-like_helical_dom_sf"/>
</dbReference>
<dbReference type="eggNOG" id="COG2207">
    <property type="taxonomic scope" value="Bacteria"/>
</dbReference>
<keyword evidence="1" id="KW-0805">Transcription regulation</keyword>
<accession>A0A086AI39</accession>
<dbReference type="SUPFAM" id="SSF48452">
    <property type="entry name" value="TPR-like"/>
    <property type="match status" value="2"/>
</dbReference>
<dbReference type="OrthoDB" id="5295174at2"/>
<evidence type="ECO:0000256" key="3">
    <source>
        <dbReference type="ARBA" id="ARBA00023163"/>
    </source>
</evidence>
<dbReference type="PANTHER" id="PTHR43280">
    <property type="entry name" value="ARAC-FAMILY TRANSCRIPTIONAL REGULATOR"/>
    <property type="match status" value="1"/>
</dbReference>
<dbReference type="InterPro" id="IPR018060">
    <property type="entry name" value="HTH_AraC"/>
</dbReference>
<name>A0A086AI39_FLAHY</name>
<dbReference type="PROSITE" id="PS01124">
    <property type="entry name" value="HTH_ARAC_FAMILY_2"/>
    <property type="match status" value="1"/>
</dbReference>
<keyword evidence="3" id="KW-0804">Transcription</keyword>
<proteinExistence type="predicted"/>
<evidence type="ECO:0000256" key="1">
    <source>
        <dbReference type="ARBA" id="ARBA00023015"/>
    </source>
</evidence>
<feature type="domain" description="HTH araC/xylS-type" evidence="5">
    <location>
        <begin position="475"/>
        <end position="579"/>
    </location>
</feature>
<comment type="caution">
    <text evidence="6">The sequence shown here is derived from an EMBL/GenBank/DDBJ whole genome shotgun (WGS) entry which is preliminary data.</text>
</comment>
<dbReference type="Proteomes" id="UP000028712">
    <property type="component" value="Unassembled WGS sequence"/>
</dbReference>
<evidence type="ECO:0000313" key="7">
    <source>
        <dbReference type="EMBL" id="OXA96630.1"/>
    </source>
</evidence>
<evidence type="ECO:0000259" key="5">
    <source>
        <dbReference type="PROSITE" id="PS01124"/>
    </source>
</evidence>
<dbReference type="AlphaFoldDB" id="A0A086AI39"/>
<dbReference type="InterPro" id="IPR009057">
    <property type="entry name" value="Homeodomain-like_sf"/>
</dbReference>
<dbReference type="EMBL" id="JPRM01000015">
    <property type="protein sequence ID" value="KFF16353.1"/>
    <property type="molecule type" value="Genomic_DNA"/>
</dbReference>
<evidence type="ECO:0000256" key="4">
    <source>
        <dbReference type="SAM" id="Phobius"/>
    </source>
</evidence>
<dbReference type="GO" id="GO:0043565">
    <property type="term" value="F:sequence-specific DNA binding"/>
    <property type="evidence" value="ECO:0007669"/>
    <property type="project" value="InterPro"/>
</dbReference>
<dbReference type="SMART" id="SM00342">
    <property type="entry name" value="HTH_ARAC"/>
    <property type="match status" value="1"/>
</dbReference>
<dbReference type="GO" id="GO:0003700">
    <property type="term" value="F:DNA-binding transcription factor activity"/>
    <property type="evidence" value="ECO:0007669"/>
    <property type="project" value="InterPro"/>
</dbReference>
<sequence length="585" mass="68603">MKFVKCLLFFFIVSTVFSQKNSQLSDKEYMQLQDKVRAYANSNVDSAFIFVNKMEQSTNYLHKTFASGAKAYLYQLKDDSIKSGKMYEQAFIFLENVKNSKEKRILHADLLNYGGLIDWRKNNLTAAFDKFEKGLALAKKENDQIRMVKFYMNISLINIEVGNYKSAILSLKESNKITDRIKYSFSEEKLTNYKSNINFNLGRAFEKSYGKNYSNPKLLDSAKYYYTKAILYSNNYMNTKLNSKMSLGNIYYMKNDLANAEKIYYDVLLFSEENNLQAELFIASYNLGSLFFKTKEYDKSLCFFKKVDSIYQITKVDDLYYIDSNYYLAKIYTIKNNPEEALKYSEKYFEKFETIHSKLDNEASGVNFRLGNVNVKKEMEELQSKNQNKIRFWNLIIFLFVVLLLVLIALYIKSIKKKRETDKKINALIEEYKQRLELNNAIPEVTHETEILIDSVPKMVAKMNLDLEKEEEIFEKLKQLEKKLYYLNSDFTQQSVAKKIKTNTSYLSYVVNKRFGKTFSEYSNELKINYVINELITNSKYRKYSTQALAESVGFKNAVSFTKSFSKRTGVTPTQFTKKLETTNF</sequence>
<reference evidence="7 9" key="2">
    <citation type="submission" date="2016-11" db="EMBL/GenBank/DDBJ databases">
        <title>Whole genomes of Flavobacteriaceae.</title>
        <authorList>
            <person name="Stine C."/>
            <person name="Li C."/>
            <person name="Tadesse D."/>
        </authorList>
    </citation>
    <scope>NUCLEOTIDE SEQUENCE [LARGE SCALE GENOMIC DNA]</scope>
    <source>
        <strain evidence="7 9">ATCC 29551</strain>
    </source>
</reference>
<reference evidence="6 8" key="1">
    <citation type="submission" date="2014-07" db="EMBL/GenBank/DDBJ databases">
        <title>Genome of Flavobacterium hydatis DSM 2063.</title>
        <authorList>
            <person name="Pipes S.E."/>
            <person name="Stropko S.J."/>
            <person name="Newman J.D."/>
        </authorList>
    </citation>
    <scope>NUCLEOTIDE SEQUENCE [LARGE SCALE GENOMIC DNA]</scope>
    <source>
        <strain evidence="6 8">DSM 2063</strain>
    </source>
</reference>
<dbReference type="Gene3D" id="1.25.40.10">
    <property type="entry name" value="Tetratricopeptide repeat domain"/>
    <property type="match status" value="2"/>
</dbReference>
<dbReference type="EMBL" id="MUGY01000004">
    <property type="protein sequence ID" value="OXA96630.1"/>
    <property type="molecule type" value="Genomic_DNA"/>
</dbReference>
<keyword evidence="4" id="KW-1133">Transmembrane helix</keyword>
<dbReference type="Proteomes" id="UP000198424">
    <property type="component" value="Unassembled WGS sequence"/>
</dbReference>
<dbReference type="Pfam" id="PF12833">
    <property type="entry name" value="HTH_18"/>
    <property type="match status" value="1"/>
</dbReference>
<keyword evidence="4" id="KW-0812">Transmembrane</keyword>
<keyword evidence="9" id="KW-1185">Reference proteome</keyword>
<keyword evidence="4" id="KW-0472">Membrane</keyword>
<evidence type="ECO:0000313" key="6">
    <source>
        <dbReference type="EMBL" id="KFF16353.1"/>
    </source>
</evidence>
<keyword evidence="2" id="KW-0238">DNA-binding</keyword>
<dbReference type="PANTHER" id="PTHR43280:SF29">
    <property type="entry name" value="ARAC-FAMILY TRANSCRIPTIONAL REGULATOR"/>
    <property type="match status" value="1"/>
</dbReference>
<dbReference type="RefSeq" id="WP_035622000.1">
    <property type="nucleotide sequence ID" value="NZ_JBEWQG010000001.1"/>
</dbReference>